<dbReference type="PROSITE" id="PS00107">
    <property type="entry name" value="PROTEIN_KINASE_ATP"/>
    <property type="match status" value="1"/>
</dbReference>
<evidence type="ECO:0007829" key="27">
    <source>
        <dbReference type="PeptideAtlas" id="C0PES9"/>
    </source>
</evidence>
<dbReference type="PANTHER" id="PTHR46008">
    <property type="entry name" value="LEAF RUST 10 DISEASE-RESISTANCE LOCUS RECEPTOR-LIKE PROTEIN KINASE-LIKE 1.4"/>
    <property type="match status" value="1"/>
</dbReference>
<dbReference type="FunFam" id="1.10.510.10:FF:000161">
    <property type="entry name" value="Wall-associated receptor kinase-like 20"/>
    <property type="match status" value="1"/>
</dbReference>
<evidence type="ECO:0000256" key="21">
    <source>
        <dbReference type="SAM" id="SignalP"/>
    </source>
</evidence>
<dbReference type="EMBL" id="CM000784">
    <property type="protein sequence ID" value="AQK90201.1"/>
    <property type="molecule type" value="Genomic_DNA"/>
</dbReference>
<feature type="compositionally biased region" description="Basic and acidic residues" evidence="19">
    <location>
        <begin position="603"/>
        <end position="622"/>
    </location>
</feature>
<dbReference type="InterPro" id="IPR000719">
    <property type="entry name" value="Prot_kinase_dom"/>
</dbReference>
<dbReference type="InterPro" id="IPR025287">
    <property type="entry name" value="WAK_GUB"/>
</dbReference>
<evidence type="ECO:0000256" key="15">
    <source>
        <dbReference type="ARBA" id="ARBA00023180"/>
    </source>
</evidence>
<evidence type="ECO:0000256" key="2">
    <source>
        <dbReference type="ARBA" id="ARBA00012513"/>
    </source>
</evidence>
<dbReference type="Gramene" id="Zm00001eb335470_T002">
    <property type="protein sequence ID" value="Zm00001eb335470_P002"/>
    <property type="gene ID" value="Zm00001eb335470"/>
</dbReference>
<evidence type="ECO:0000313" key="25">
    <source>
        <dbReference type="EnsemblPlants" id="Zm00001eb335470_P002"/>
    </source>
</evidence>
<keyword evidence="27" id="KW-1267">Proteomics identification</keyword>
<keyword evidence="4" id="KW-0723">Serine/threonine-protein kinase</keyword>
<dbReference type="Pfam" id="PF00069">
    <property type="entry name" value="Pkinase"/>
    <property type="match status" value="1"/>
</dbReference>
<dbReference type="OrthoDB" id="4062651at2759"/>
<dbReference type="PaxDb" id="4577-GRMZM2G171807_P01"/>
<dbReference type="EC" id="2.7.11.1" evidence="2"/>
<accession>C0PES9</accession>
<evidence type="ECO:0000256" key="3">
    <source>
        <dbReference type="ARBA" id="ARBA00022475"/>
    </source>
</evidence>
<dbReference type="eggNOG" id="KOG1187">
    <property type="taxonomic scope" value="Eukaryota"/>
</dbReference>
<dbReference type="PROSITE" id="PS00108">
    <property type="entry name" value="PROTEIN_KINASE_ST"/>
    <property type="match status" value="1"/>
</dbReference>
<evidence type="ECO:0000256" key="18">
    <source>
        <dbReference type="PROSITE-ProRule" id="PRU10141"/>
    </source>
</evidence>
<feature type="binding site" evidence="18">
    <location>
        <position position="352"/>
    </location>
    <ligand>
        <name>ATP</name>
        <dbReference type="ChEBI" id="CHEBI:30616"/>
    </ligand>
</feature>
<evidence type="ECO:0000256" key="13">
    <source>
        <dbReference type="ARBA" id="ARBA00023136"/>
    </source>
</evidence>
<dbReference type="EMBL" id="BT066798">
    <property type="protein sequence ID" value="ACN33695.1"/>
    <property type="molecule type" value="mRNA"/>
</dbReference>
<evidence type="ECO:0000256" key="14">
    <source>
        <dbReference type="ARBA" id="ARBA00023170"/>
    </source>
</evidence>
<evidence type="ECO:0000256" key="1">
    <source>
        <dbReference type="ARBA" id="ARBA00004251"/>
    </source>
</evidence>
<dbReference type="Pfam" id="PF13947">
    <property type="entry name" value="GUB_WAK_bind"/>
    <property type="match status" value="1"/>
</dbReference>
<dbReference type="STRING" id="4577.C0PES9"/>
<evidence type="ECO:0000256" key="19">
    <source>
        <dbReference type="SAM" id="MobiDB-lite"/>
    </source>
</evidence>
<dbReference type="GO" id="GO:0030247">
    <property type="term" value="F:polysaccharide binding"/>
    <property type="evidence" value="ECO:0007669"/>
    <property type="project" value="InterPro"/>
</dbReference>
<keyword evidence="12 20" id="KW-1133">Transmembrane helix</keyword>
<evidence type="ECO:0000256" key="11">
    <source>
        <dbReference type="ARBA" id="ARBA00022840"/>
    </source>
</evidence>
<evidence type="ECO:0000256" key="4">
    <source>
        <dbReference type="ARBA" id="ARBA00022527"/>
    </source>
</evidence>
<reference evidence="25" key="4">
    <citation type="submission" date="2019-07" db="EMBL/GenBank/DDBJ databases">
        <authorList>
            <person name="Seetharam A."/>
            <person name="Woodhouse M."/>
            <person name="Cannon E."/>
        </authorList>
    </citation>
    <scope>NUCLEOTIDE SEQUENCE [LARGE SCALE GENOMIC DNA]</scope>
    <source>
        <strain evidence="25">cv. B73</strain>
    </source>
</reference>
<dbReference type="AlphaFoldDB" id="C0PES9"/>
<dbReference type="InterPro" id="IPR008271">
    <property type="entry name" value="Ser/Thr_kinase_AS"/>
</dbReference>
<evidence type="ECO:0000256" key="10">
    <source>
        <dbReference type="ARBA" id="ARBA00022777"/>
    </source>
</evidence>
<keyword evidence="8 21" id="KW-0732">Signal</keyword>
<protein>
    <recommendedName>
        <fullName evidence="2">non-specific serine/threonine protein kinase</fullName>
        <ecNumber evidence="2">2.7.11.1</ecNumber>
    </recommendedName>
</protein>
<reference evidence="24" key="3">
    <citation type="submission" date="2015-12" db="EMBL/GenBank/DDBJ databases">
        <title>Update maize B73 reference genome by single molecule sequencing technologies.</title>
        <authorList>
            <consortium name="Maize Genome Sequencing Project"/>
            <person name="Ware D."/>
        </authorList>
    </citation>
    <scope>NUCLEOTIDE SEQUENCE</scope>
    <source>
        <tissue evidence="24">Seedling</tissue>
    </source>
</reference>
<dbReference type="Gene3D" id="3.30.200.20">
    <property type="entry name" value="Phosphorylase Kinase, domain 1"/>
    <property type="match status" value="1"/>
</dbReference>
<organism evidence="23">
    <name type="scientific">Zea mays</name>
    <name type="common">Maize</name>
    <dbReference type="NCBI Taxonomy" id="4577"/>
    <lineage>
        <taxon>Eukaryota</taxon>
        <taxon>Viridiplantae</taxon>
        <taxon>Streptophyta</taxon>
        <taxon>Embryophyta</taxon>
        <taxon>Tracheophyta</taxon>
        <taxon>Spermatophyta</taxon>
        <taxon>Magnoliopsida</taxon>
        <taxon>Liliopsida</taxon>
        <taxon>Poales</taxon>
        <taxon>Poaceae</taxon>
        <taxon>PACMAD clade</taxon>
        <taxon>Panicoideae</taxon>
        <taxon>Andropogonodae</taxon>
        <taxon>Andropogoneae</taxon>
        <taxon>Tripsacinae</taxon>
        <taxon>Zea</taxon>
    </lineage>
</organism>
<dbReference type="PROSITE" id="PS50011">
    <property type="entry name" value="PROTEIN_KINASE_DOM"/>
    <property type="match status" value="1"/>
</dbReference>
<feature type="chain" id="PRO_5011204216" description="non-specific serine/threonine protein kinase" evidence="21">
    <location>
        <begin position="21"/>
        <end position="654"/>
    </location>
</feature>
<feature type="domain" description="Protein kinase" evidence="22">
    <location>
        <begin position="324"/>
        <end position="599"/>
    </location>
</feature>
<dbReference type="GO" id="GO:0004674">
    <property type="term" value="F:protein serine/threonine kinase activity"/>
    <property type="evidence" value="ECO:0007669"/>
    <property type="project" value="UniProtKB-KW"/>
</dbReference>
<dbReference type="SMART" id="SM00220">
    <property type="entry name" value="S_TKc"/>
    <property type="match status" value="1"/>
</dbReference>
<dbReference type="Gene3D" id="1.10.510.10">
    <property type="entry name" value="Transferase(Phosphotransferase) domain 1"/>
    <property type="match status" value="1"/>
</dbReference>
<dbReference type="PANTHER" id="PTHR46008:SF2">
    <property type="entry name" value="LEAF RUST 10 DISEASE-RESISTANCE LOCUS RECEPTOR-LIKE PROTEIN KINASE-LIKE 1.4"/>
    <property type="match status" value="1"/>
</dbReference>
<dbReference type="RefSeq" id="XP_020397795.1">
    <property type="nucleotide sequence ID" value="XM_020542206.3"/>
</dbReference>
<keyword evidence="10 24" id="KW-0418">Kinase</keyword>
<evidence type="ECO:0000256" key="8">
    <source>
        <dbReference type="ARBA" id="ARBA00022729"/>
    </source>
</evidence>
<keyword evidence="5" id="KW-0597">Phosphoprotein</keyword>
<dbReference type="InterPro" id="IPR011009">
    <property type="entry name" value="Kinase-like_dom_sf"/>
</dbReference>
<reference evidence="25" key="5">
    <citation type="submission" date="2021-05" db="UniProtKB">
        <authorList>
            <consortium name="EnsemblPlants"/>
        </authorList>
    </citation>
    <scope>IDENTIFICATION</scope>
    <source>
        <strain evidence="25">cv. B73</strain>
    </source>
</reference>
<evidence type="ECO:0000256" key="20">
    <source>
        <dbReference type="SAM" id="Phobius"/>
    </source>
</evidence>
<keyword evidence="13 20" id="KW-0472">Membrane</keyword>
<evidence type="ECO:0000256" key="7">
    <source>
        <dbReference type="ARBA" id="ARBA00022692"/>
    </source>
</evidence>
<dbReference type="GeneID" id="100381711"/>
<keyword evidence="6" id="KW-0808">Transferase</keyword>
<comment type="catalytic activity">
    <reaction evidence="17">
        <text>L-seryl-[protein] + ATP = O-phospho-L-seryl-[protein] + ADP + H(+)</text>
        <dbReference type="Rhea" id="RHEA:17989"/>
        <dbReference type="Rhea" id="RHEA-COMP:9863"/>
        <dbReference type="Rhea" id="RHEA-COMP:11604"/>
        <dbReference type="ChEBI" id="CHEBI:15378"/>
        <dbReference type="ChEBI" id="CHEBI:29999"/>
        <dbReference type="ChEBI" id="CHEBI:30616"/>
        <dbReference type="ChEBI" id="CHEBI:83421"/>
        <dbReference type="ChEBI" id="CHEBI:456216"/>
        <dbReference type="EC" id="2.7.11.1"/>
    </reaction>
</comment>
<evidence type="ECO:0000256" key="12">
    <source>
        <dbReference type="ARBA" id="ARBA00022989"/>
    </source>
</evidence>
<reference evidence="26" key="2">
    <citation type="journal article" date="2009" name="Science">
        <title>The B73 maize genome: complexity, diversity, and dynamics.</title>
        <authorList>
            <person name="Schnable P.S."/>
            <person name="Ware D."/>
            <person name="Fulton R.S."/>
            <person name="Stein J.C."/>
            <person name="Wei F."/>
            <person name="Pasternak S."/>
            <person name="Liang C."/>
            <person name="Zhang J."/>
            <person name="Fulton L."/>
            <person name="Graves T.A."/>
            <person name="Minx P."/>
            <person name="Reily A.D."/>
            <person name="Courtney L."/>
            <person name="Kruchowski S.S."/>
            <person name="Tomlinson C."/>
            <person name="Strong C."/>
            <person name="Delehaunty K."/>
            <person name="Fronick C."/>
            <person name="Courtney B."/>
            <person name="Rock S.M."/>
            <person name="Belter E."/>
            <person name="Du F."/>
            <person name="Kim K."/>
            <person name="Abbott R.M."/>
            <person name="Cotton M."/>
            <person name="Levy A."/>
            <person name="Marchetto P."/>
            <person name="Ochoa K."/>
            <person name="Jackson S.M."/>
            <person name="Gillam B."/>
            <person name="Chen W."/>
            <person name="Yan L."/>
            <person name="Higginbotham J."/>
            <person name="Cardenas M."/>
            <person name="Waligorski J."/>
            <person name="Applebaum E."/>
            <person name="Phelps L."/>
            <person name="Falcone J."/>
            <person name="Kanchi K."/>
            <person name="Thane T."/>
            <person name="Scimone A."/>
            <person name="Thane N."/>
            <person name="Henke J."/>
            <person name="Wang T."/>
            <person name="Ruppert J."/>
            <person name="Shah N."/>
            <person name="Rotter K."/>
            <person name="Hodges J."/>
            <person name="Ingenthron E."/>
            <person name="Cordes M."/>
            <person name="Kohlberg S."/>
            <person name="Sgro J."/>
            <person name="Delgado B."/>
            <person name="Mead K."/>
            <person name="Chinwalla A."/>
            <person name="Leonard S."/>
            <person name="Crouse K."/>
            <person name="Collura K."/>
            <person name="Kudrna D."/>
            <person name="Currie J."/>
            <person name="He R."/>
            <person name="Angelova A."/>
            <person name="Rajasekar S."/>
            <person name="Mueller T."/>
            <person name="Lomeli R."/>
            <person name="Scara G."/>
            <person name="Ko A."/>
            <person name="Delaney K."/>
            <person name="Wissotski M."/>
            <person name="Lopez G."/>
            <person name="Campos D."/>
            <person name="Braidotti M."/>
            <person name="Ashley E."/>
            <person name="Golser W."/>
            <person name="Kim H."/>
            <person name="Lee S."/>
            <person name="Lin J."/>
            <person name="Dujmic Z."/>
            <person name="Kim W."/>
            <person name="Talag J."/>
            <person name="Zuccolo A."/>
            <person name="Fan C."/>
            <person name="Sebastian A."/>
            <person name="Kramer M."/>
            <person name="Spiegel L."/>
            <person name="Nascimento L."/>
            <person name="Zutavern T."/>
            <person name="Miller B."/>
            <person name="Ambroise C."/>
            <person name="Muller S."/>
            <person name="Spooner W."/>
            <person name="Narechania A."/>
            <person name="Ren L."/>
            <person name="Wei S."/>
            <person name="Kumari S."/>
            <person name="Faga B."/>
            <person name="Levy M.J."/>
            <person name="McMahan L."/>
            <person name="Van Buren P."/>
            <person name="Vaughn M.W."/>
            <person name="Ying K."/>
            <person name="Yeh C.-T."/>
            <person name="Emrich S.J."/>
            <person name="Jia Y."/>
            <person name="Kalyanaraman A."/>
            <person name="Hsia A.-P."/>
            <person name="Barbazuk W.B."/>
            <person name="Baucom R.S."/>
            <person name="Brutnell T.P."/>
            <person name="Carpita N.C."/>
            <person name="Chaparro C."/>
            <person name="Chia J.-M."/>
            <person name="Deragon J.-M."/>
            <person name="Estill J.C."/>
            <person name="Fu Y."/>
            <person name="Jeddeloh J.A."/>
            <person name="Han Y."/>
            <person name="Lee H."/>
            <person name="Li P."/>
            <person name="Lisch D.R."/>
            <person name="Liu S."/>
            <person name="Liu Z."/>
            <person name="Nagel D.H."/>
            <person name="McCann M.C."/>
            <person name="SanMiguel P."/>
            <person name="Myers A.M."/>
            <person name="Nettleton D."/>
            <person name="Nguyen J."/>
            <person name="Penning B.W."/>
            <person name="Ponnala L."/>
            <person name="Schneider K.L."/>
            <person name="Schwartz D.C."/>
            <person name="Sharma A."/>
            <person name="Soderlund C."/>
            <person name="Springer N.M."/>
            <person name="Sun Q."/>
            <person name="Wang H."/>
            <person name="Waterman M."/>
            <person name="Westerman R."/>
            <person name="Wolfgruber T.K."/>
            <person name="Yang L."/>
            <person name="Yu Y."/>
            <person name="Zhang L."/>
            <person name="Zhou S."/>
            <person name="Zhu Q."/>
            <person name="Bennetzen J.L."/>
            <person name="Dawe R.K."/>
            <person name="Jiang J."/>
            <person name="Jiang N."/>
            <person name="Presting G.G."/>
            <person name="Wessler S.R."/>
            <person name="Aluru S."/>
            <person name="Martienssen R.A."/>
            <person name="Clifton S.W."/>
            <person name="McCombie W.R."/>
            <person name="Wing R.A."/>
            <person name="Wilson R.K."/>
        </authorList>
    </citation>
    <scope>NUCLEOTIDE SEQUENCE [LARGE SCALE GENOMIC DNA]</scope>
    <source>
        <strain evidence="26">cv. B73</strain>
    </source>
</reference>
<dbReference type="GO" id="GO:0005524">
    <property type="term" value="F:ATP binding"/>
    <property type="evidence" value="ECO:0007669"/>
    <property type="project" value="UniProtKB-UniRule"/>
</dbReference>
<feature type="signal peptide" evidence="21">
    <location>
        <begin position="1"/>
        <end position="20"/>
    </location>
</feature>
<evidence type="ECO:0000259" key="22">
    <source>
        <dbReference type="PROSITE" id="PS50011"/>
    </source>
</evidence>
<dbReference type="ExpressionAtlas" id="C0PES9">
    <property type="expression patterns" value="baseline and differential"/>
</dbReference>
<keyword evidence="7 20" id="KW-0812">Transmembrane</keyword>
<feature type="transmembrane region" description="Helical" evidence="20">
    <location>
        <begin position="251"/>
        <end position="274"/>
    </location>
</feature>
<dbReference type="HOGENOM" id="CLU_000288_115_3_1"/>
<dbReference type="Proteomes" id="UP000007305">
    <property type="component" value="Chromosome 8"/>
</dbReference>
<evidence type="ECO:0000256" key="9">
    <source>
        <dbReference type="ARBA" id="ARBA00022741"/>
    </source>
</evidence>
<dbReference type="InterPro" id="IPR017441">
    <property type="entry name" value="Protein_kinase_ATP_BS"/>
</dbReference>
<evidence type="ECO:0000256" key="16">
    <source>
        <dbReference type="ARBA" id="ARBA00047899"/>
    </source>
</evidence>
<reference evidence="23" key="1">
    <citation type="journal article" date="2009" name="PLoS Genet.">
        <title>Sequencing, mapping, and analysis of 27,455 maize full-length cDNAs.</title>
        <authorList>
            <person name="Soderlund C."/>
            <person name="Descour A."/>
            <person name="Kudrna D."/>
            <person name="Bomhoff M."/>
            <person name="Boyd L."/>
            <person name="Currie J."/>
            <person name="Angelova A."/>
            <person name="Collura K."/>
            <person name="Wissotski M."/>
            <person name="Ashley E."/>
            <person name="Morrow D."/>
            <person name="Fernandes J."/>
            <person name="Walbot V."/>
            <person name="Yu Y."/>
        </authorList>
    </citation>
    <scope>NUCLEOTIDE SEQUENCE</scope>
    <source>
        <strain evidence="23">B73</strain>
    </source>
</reference>
<dbReference type="GO" id="GO:0007166">
    <property type="term" value="P:cell surface receptor signaling pathway"/>
    <property type="evidence" value="ECO:0000318"/>
    <property type="project" value="GO_Central"/>
</dbReference>
<keyword evidence="26" id="KW-1185">Reference proteome</keyword>
<keyword evidence="15" id="KW-0325">Glycoprotein</keyword>
<dbReference type="Pfam" id="PF14380">
    <property type="entry name" value="WAK_assoc"/>
    <property type="match status" value="1"/>
</dbReference>
<gene>
    <name evidence="25" type="primary">LOC100381711</name>
    <name evidence="24" type="ORF">ZEAMMB73_Zm00001d008581</name>
</gene>
<dbReference type="FunFam" id="3.30.200.20:FF:000214">
    <property type="entry name" value="WAK1-OsWAK receptor-like cytoplasmic kinase (OsWAK-RLCK)"/>
    <property type="match status" value="1"/>
</dbReference>
<proteinExistence type="evidence at protein level"/>
<evidence type="ECO:0000313" key="23">
    <source>
        <dbReference type="EMBL" id="ACN33695.1"/>
    </source>
</evidence>
<sequence>MQPLLLLLLASSLLRPPAAASAADSSSGCWPKTCGHLNVTYPFWVEEPGRAPCGPPSFQLKCNGSGAFLSISVYQAYQVLDIFPENSSFHVVDHNLPLATGCPAPTMNISLFSPGTFVFSGLNRELLFLGKCTGFPPAESAGFRSLPCDNSSFVRLGDGRNFSSQGIQGGVPHGCLFTVVPVLGAPDGNGDDDDYVASMRNGFLVDWKAVPGDCPKCMARGGECTYGGPDAEFACDCSGGKCGGNSNKNRILGIVCGVAGGGLLVVSVCFFFVWRKHKRRKQARAPNGCMRSESSMQSYSKDLELGGSPHIFTYEELEEATDGFNDSRELGDGGFGTVYKGKLRDGRVVAVKRLYKNNYKRVEQFINEVDILSRLLHQNLVILYGCTSRSSRDLMLVYEFIPNGTVADHVHGSRASERGLTWPRRMSIAIETAEALAYLHAVEIIHRDVKTNNILLDNSFHVKVADFGLSRLYPPEVTHVSTVPQGTPGYVDPVYHQCYKLTEKSDVYSFGVVLVELVSSKPAVDMGRSHSEINLANMALNRIQNHEVGQLVDPELGYETDGETKRSIDLVAELAFRCLQLERDSRPSMKEVVEALNRIRNGDSLENNKTDRSSSSPKEDARLLTSSIQYSPDSVIHRFHSQSTTHSAASNASG</sequence>
<dbReference type="InterPro" id="IPR032872">
    <property type="entry name" value="WAK_assoc_C"/>
</dbReference>
<evidence type="ECO:0000256" key="17">
    <source>
        <dbReference type="ARBA" id="ARBA00048679"/>
    </source>
</evidence>
<evidence type="ECO:0000313" key="24">
    <source>
        <dbReference type="EMBL" id="AQK90201.1"/>
    </source>
</evidence>
<dbReference type="EnsemblPlants" id="Zm00001eb335470_T002">
    <property type="protein sequence ID" value="Zm00001eb335470_P002"/>
    <property type="gene ID" value="Zm00001eb335470"/>
</dbReference>
<evidence type="ECO:0000313" key="26">
    <source>
        <dbReference type="Proteomes" id="UP000007305"/>
    </source>
</evidence>
<keyword evidence="14 24" id="KW-0675">Receptor</keyword>
<keyword evidence="3" id="KW-1003">Cell membrane</keyword>
<dbReference type="SMR" id="C0PES9"/>
<comment type="catalytic activity">
    <reaction evidence="16">
        <text>L-threonyl-[protein] + ATP = O-phospho-L-threonyl-[protein] + ADP + H(+)</text>
        <dbReference type="Rhea" id="RHEA:46608"/>
        <dbReference type="Rhea" id="RHEA-COMP:11060"/>
        <dbReference type="Rhea" id="RHEA-COMP:11605"/>
        <dbReference type="ChEBI" id="CHEBI:15378"/>
        <dbReference type="ChEBI" id="CHEBI:30013"/>
        <dbReference type="ChEBI" id="CHEBI:30616"/>
        <dbReference type="ChEBI" id="CHEBI:61977"/>
        <dbReference type="ChEBI" id="CHEBI:456216"/>
        <dbReference type="EC" id="2.7.11.1"/>
    </reaction>
</comment>
<keyword evidence="11 18" id="KW-0067">ATP-binding</keyword>
<evidence type="ECO:0000256" key="6">
    <source>
        <dbReference type="ARBA" id="ARBA00022679"/>
    </source>
</evidence>
<evidence type="ECO:0000256" key="5">
    <source>
        <dbReference type="ARBA" id="ARBA00022553"/>
    </source>
</evidence>
<dbReference type="GO" id="GO:0005886">
    <property type="term" value="C:plasma membrane"/>
    <property type="evidence" value="ECO:0000318"/>
    <property type="project" value="GO_Central"/>
</dbReference>
<feature type="region of interest" description="Disordered" evidence="19">
    <location>
        <begin position="603"/>
        <end position="627"/>
    </location>
</feature>
<comment type="subcellular location">
    <subcellularLocation>
        <location evidence="1">Cell membrane</location>
        <topology evidence="1">Single-pass type I membrane protein</topology>
    </subcellularLocation>
</comment>
<name>C0PES9_MAIZE</name>
<dbReference type="SUPFAM" id="SSF56112">
    <property type="entry name" value="Protein kinase-like (PK-like)"/>
    <property type="match status" value="1"/>
</dbReference>
<keyword evidence="9 18" id="KW-0547">Nucleotide-binding</keyword>